<reference evidence="1 2" key="1">
    <citation type="journal article" date="2021" name="Hortic Res">
        <title>Chromosome-scale assembly of the Dendrobium chrysotoxum genome enhances the understanding of orchid evolution.</title>
        <authorList>
            <person name="Zhang Y."/>
            <person name="Zhang G.Q."/>
            <person name="Zhang D."/>
            <person name="Liu X.D."/>
            <person name="Xu X.Y."/>
            <person name="Sun W.H."/>
            <person name="Yu X."/>
            <person name="Zhu X."/>
            <person name="Wang Z.W."/>
            <person name="Zhao X."/>
            <person name="Zhong W.Y."/>
            <person name="Chen H."/>
            <person name="Yin W.L."/>
            <person name="Huang T."/>
            <person name="Niu S.C."/>
            <person name="Liu Z.J."/>
        </authorList>
    </citation>
    <scope>NUCLEOTIDE SEQUENCE [LARGE SCALE GENOMIC DNA]</scope>
    <source>
        <strain evidence="1">Lindl</strain>
    </source>
</reference>
<accession>A0AAV7GMX8</accession>
<protein>
    <submittedName>
        <fullName evidence="1">Uncharacterized protein</fullName>
    </submittedName>
</protein>
<organism evidence="1 2">
    <name type="scientific">Dendrobium chrysotoxum</name>
    <name type="common">Orchid</name>
    <dbReference type="NCBI Taxonomy" id="161865"/>
    <lineage>
        <taxon>Eukaryota</taxon>
        <taxon>Viridiplantae</taxon>
        <taxon>Streptophyta</taxon>
        <taxon>Embryophyta</taxon>
        <taxon>Tracheophyta</taxon>
        <taxon>Spermatophyta</taxon>
        <taxon>Magnoliopsida</taxon>
        <taxon>Liliopsida</taxon>
        <taxon>Asparagales</taxon>
        <taxon>Orchidaceae</taxon>
        <taxon>Epidendroideae</taxon>
        <taxon>Malaxideae</taxon>
        <taxon>Dendrobiinae</taxon>
        <taxon>Dendrobium</taxon>
    </lineage>
</organism>
<name>A0AAV7GMX8_DENCH</name>
<comment type="caution">
    <text evidence="1">The sequence shown here is derived from an EMBL/GenBank/DDBJ whole genome shotgun (WGS) entry which is preliminary data.</text>
</comment>
<proteinExistence type="predicted"/>
<dbReference type="Proteomes" id="UP000775213">
    <property type="component" value="Unassembled WGS sequence"/>
</dbReference>
<evidence type="ECO:0000313" key="2">
    <source>
        <dbReference type="Proteomes" id="UP000775213"/>
    </source>
</evidence>
<keyword evidence="2" id="KW-1185">Reference proteome</keyword>
<evidence type="ECO:0000313" key="1">
    <source>
        <dbReference type="EMBL" id="KAH0456887.1"/>
    </source>
</evidence>
<gene>
    <name evidence="1" type="ORF">IEQ34_014794</name>
</gene>
<sequence length="95" mass="10611">MGSLVRVMAIVLSQKRLVCWADRYLKTMKLTEKPDDAGDIDGKSVVLCSVDNFAMGGYFGGFGPNQFQTDWNHPQRSEMTYEGVPKCSGKILDFL</sequence>
<dbReference type="AlphaFoldDB" id="A0AAV7GMX8"/>
<dbReference type="EMBL" id="JAGFBR010000013">
    <property type="protein sequence ID" value="KAH0456887.1"/>
    <property type="molecule type" value="Genomic_DNA"/>
</dbReference>